<dbReference type="EMBL" id="CADCXN010000131">
    <property type="protein sequence ID" value="CAA9893038.1"/>
    <property type="molecule type" value="Genomic_DNA"/>
</dbReference>
<reference evidence="1 2" key="1">
    <citation type="submission" date="2020-02" db="EMBL/GenBank/DDBJ databases">
        <authorList>
            <person name="Hogendoorn C."/>
        </authorList>
    </citation>
    <scope>NUCLEOTIDE SEQUENCE [LARGE SCALE GENOMIC DNA]</scope>
    <source>
        <strain evidence="1">METHB21</strain>
    </source>
</reference>
<organism evidence="1 2">
    <name type="scientific">Candidatus Methylobacter favarea</name>
    <dbReference type="NCBI Taxonomy" id="2707345"/>
    <lineage>
        <taxon>Bacteria</taxon>
        <taxon>Pseudomonadati</taxon>
        <taxon>Pseudomonadota</taxon>
        <taxon>Gammaproteobacteria</taxon>
        <taxon>Methylococcales</taxon>
        <taxon>Methylococcaceae</taxon>
        <taxon>Methylobacter</taxon>
    </lineage>
</organism>
<sequence>MIREFDFRMLIIAHSGGLIVDGHLRLQTAPLLGLSEAQLKAFRLAVNRMAEGDDKLLALEFADLG</sequence>
<gene>
    <name evidence="1" type="ORF">METHB2_960001</name>
</gene>
<comment type="caution">
    <text evidence="1">The sequence shown here is derived from an EMBL/GenBank/DDBJ whole genome shotgun (WGS) entry which is preliminary data.</text>
</comment>
<dbReference type="Proteomes" id="UP000494216">
    <property type="component" value="Unassembled WGS sequence"/>
</dbReference>
<dbReference type="SUPFAM" id="SSF110849">
    <property type="entry name" value="ParB/Sulfiredoxin"/>
    <property type="match status" value="1"/>
</dbReference>
<evidence type="ECO:0000313" key="1">
    <source>
        <dbReference type="EMBL" id="CAA9893038.1"/>
    </source>
</evidence>
<accession>A0A8S0XW75</accession>
<dbReference type="RefSeq" id="WP_217426626.1">
    <property type="nucleotide sequence ID" value="NZ_CADCXN010000131.1"/>
</dbReference>
<proteinExistence type="predicted"/>
<dbReference type="InterPro" id="IPR036086">
    <property type="entry name" value="ParB/Sulfiredoxin_sf"/>
</dbReference>
<keyword evidence="2" id="KW-1185">Reference proteome</keyword>
<dbReference type="AlphaFoldDB" id="A0A8S0XW75"/>
<evidence type="ECO:0000313" key="2">
    <source>
        <dbReference type="Proteomes" id="UP000494216"/>
    </source>
</evidence>
<name>A0A8S0XW75_9GAMM</name>
<protein>
    <submittedName>
        <fullName evidence="1">Uncharacterized protein</fullName>
    </submittedName>
</protein>